<dbReference type="GO" id="GO:0019005">
    <property type="term" value="C:SCF ubiquitin ligase complex"/>
    <property type="evidence" value="ECO:0007669"/>
    <property type="project" value="TreeGrafter"/>
</dbReference>
<keyword evidence="3" id="KW-1185">Reference proteome</keyword>
<evidence type="ECO:0000259" key="1">
    <source>
        <dbReference type="PROSITE" id="PS51114"/>
    </source>
</evidence>
<dbReference type="GO" id="GO:0061630">
    <property type="term" value="F:ubiquitin protein ligase activity"/>
    <property type="evidence" value="ECO:0007669"/>
    <property type="project" value="TreeGrafter"/>
</dbReference>
<dbReference type="Ensembl" id="ENSSPUT00000015562.1">
    <property type="protein sequence ID" value="ENSSPUP00000014581.1"/>
    <property type="gene ID" value="ENSSPUG00000011252.1"/>
</dbReference>
<dbReference type="AlphaFoldDB" id="A0A8D0GVM8"/>
<organism evidence="2 3">
    <name type="scientific">Sphenodon punctatus</name>
    <name type="common">Tuatara</name>
    <name type="synonym">Hatteria punctata</name>
    <dbReference type="NCBI Taxonomy" id="8508"/>
    <lineage>
        <taxon>Eukaryota</taxon>
        <taxon>Metazoa</taxon>
        <taxon>Chordata</taxon>
        <taxon>Craniata</taxon>
        <taxon>Vertebrata</taxon>
        <taxon>Euteleostomi</taxon>
        <taxon>Lepidosauria</taxon>
        <taxon>Sphenodontia</taxon>
        <taxon>Sphenodontidae</taxon>
        <taxon>Sphenodon</taxon>
    </lineage>
</organism>
<dbReference type="FunFam" id="2.60.120.260:FF:000012">
    <property type="entry name" value="F-box only protein 2"/>
    <property type="match status" value="1"/>
</dbReference>
<dbReference type="Proteomes" id="UP000694392">
    <property type="component" value="Unplaced"/>
</dbReference>
<dbReference type="GO" id="GO:0031146">
    <property type="term" value="P:SCF-dependent proteasomal ubiquitin-dependent protein catabolic process"/>
    <property type="evidence" value="ECO:0007669"/>
    <property type="project" value="TreeGrafter"/>
</dbReference>
<proteinExistence type="predicted"/>
<dbReference type="PROSITE" id="PS51114">
    <property type="entry name" value="FBA"/>
    <property type="match status" value="1"/>
</dbReference>
<evidence type="ECO:0000313" key="3">
    <source>
        <dbReference type="Proteomes" id="UP000694392"/>
    </source>
</evidence>
<sequence length="182" mass="20786">MGIGIVCLSPRETPDVPCVPTDAFLHWEVEHGGGGGNVEENRCPLEGAEAQTCFVSSFQWCTKLQLVDLLKEGLWVDLLDTYQPEIYIFDWWGGRNDCGCVYSIHVRLLAADKKSVLADFEAHLDPIEQWNDTRYHQVSHVFQRYGPGVRYVHFLHRGKDTQYWKGHYGARITNSTVMVKIS</sequence>
<dbReference type="SMART" id="SM01198">
    <property type="entry name" value="FBA"/>
    <property type="match status" value="1"/>
</dbReference>
<dbReference type="GeneTree" id="ENSGT00940000161841"/>
<dbReference type="GO" id="GO:0005737">
    <property type="term" value="C:cytoplasm"/>
    <property type="evidence" value="ECO:0007669"/>
    <property type="project" value="TreeGrafter"/>
</dbReference>
<evidence type="ECO:0000313" key="2">
    <source>
        <dbReference type="Ensembl" id="ENSSPUP00000014581.1"/>
    </source>
</evidence>
<dbReference type="Gene3D" id="2.60.120.260">
    <property type="entry name" value="Galactose-binding domain-like"/>
    <property type="match status" value="1"/>
</dbReference>
<dbReference type="PANTHER" id="PTHR12125:SF9">
    <property type="entry name" value="F-BOX ONLY PROTEIN 27"/>
    <property type="match status" value="1"/>
</dbReference>
<name>A0A8D0GVM8_SPHPU</name>
<dbReference type="InterPro" id="IPR008979">
    <property type="entry name" value="Galactose-bd-like_sf"/>
</dbReference>
<dbReference type="GO" id="GO:0036503">
    <property type="term" value="P:ERAD pathway"/>
    <property type="evidence" value="ECO:0007669"/>
    <property type="project" value="TreeGrafter"/>
</dbReference>
<dbReference type="SUPFAM" id="SSF49785">
    <property type="entry name" value="Galactose-binding domain-like"/>
    <property type="match status" value="1"/>
</dbReference>
<dbReference type="InterPro" id="IPR007397">
    <property type="entry name" value="F-box-assoc_dom"/>
</dbReference>
<accession>A0A8D0GVM8</accession>
<dbReference type="GO" id="GO:0006516">
    <property type="term" value="P:glycoprotein catabolic process"/>
    <property type="evidence" value="ECO:0007669"/>
    <property type="project" value="TreeGrafter"/>
</dbReference>
<dbReference type="InterPro" id="IPR039752">
    <property type="entry name" value="F-box_only"/>
</dbReference>
<dbReference type="Pfam" id="PF04300">
    <property type="entry name" value="FBA"/>
    <property type="match status" value="1"/>
</dbReference>
<reference evidence="2" key="1">
    <citation type="submission" date="2025-08" db="UniProtKB">
        <authorList>
            <consortium name="Ensembl"/>
        </authorList>
    </citation>
    <scope>IDENTIFICATION</scope>
</reference>
<reference evidence="2" key="2">
    <citation type="submission" date="2025-09" db="UniProtKB">
        <authorList>
            <consortium name="Ensembl"/>
        </authorList>
    </citation>
    <scope>IDENTIFICATION</scope>
</reference>
<feature type="domain" description="FBA" evidence="1">
    <location>
        <begin position="3"/>
        <end position="181"/>
    </location>
</feature>
<dbReference type="PANTHER" id="PTHR12125">
    <property type="entry name" value="F-BOX ONLY PROTEIN 6-LIKE PROTEIN"/>
    <property type="match status" value="1"/>
</dbReference>
<dbReference type="OMA" id="ICLQVTH"/>
<protein>
    <recommendedName>
        <fullName evidence="1">FBA domain-containing protein</fullName>
    </recommendedName>
</protein>